<dbReference type="OrthoDB" id="3796057at2759"/>
<keyword evidence="2" id="KW-0812">Transmembrane</keyword>
<organism evidence="3 4">
    <name type="scientific">Westerdykella ornata</name>
    <dbReference type="NCBI Taxonomy" id="318751"/>
    <lineage>
        <taxon>Eukaryota</taxon>
        <taxon>Fungi</taxon>
        <taxon>Dikarya</taxon>
        <taxon>Ascomycota</taxon>
        <taxon>Pezizomycotina</taxon>
        <taxon>Dothideomycetes</taxon>
        <taxon>Pleosporomycetidae</taxon>
        <taxon>Pleosporales</taxon>
        <taxon>Sporormiaceae</taxon>
        <taxon>Westerdykella</taxon>
    </lineage>
</organism>
<dbReference type="GeneID" id="54553730"/>
<feature type="region of interest" description="Disordered" evidence="1">
    <location>
        <begin position="1"/>
        <end position="130"/>
    </location>
</feature>
<evidence type="ECO:0000313" key="3">
    <source>
        <dbReference type="EMBL" id="KAF2281339.1"/>
    </source>
</evidence>
<keyword evidence="4" id="KW-1185">Reference proteome</keyword>
<evidence type="ECO:0000256" key="1">
    <source>
        <dbReference type="SAM" id="MobiDB-lite"/>
    </source>
</evidence>
<gene>
    <name evidence="3" type="ORF">EI97DRAFT_454545</name>
</gene>
<keyword evidence="2" id="KW-0472">Membrane</keyword>
<reference evidence="3" key="1">
    <citation type="journal article" date="2020" name="Stud. Mycol.">
        <title>101 Dothideomycetes genomes: a test case for predicting lifestyles and emergence of pathogens.</title>
        <authorList>
            <person name="Haridas S."/>
            <person name="Albert R."/>
            <person name="Binder M."/>
            <person name="Bloem J."/>
            <person name="Labutti K."/>
            <person name="Salamov A."/>
            <person name="Andreopoulos B."/>
            <person name="Baker S."/>
            <person name="Barry K."/>
            <person name="Bills G."/>
            <person name="Bluhm B."/>
            <person name="Cannon C."/>
            <person name="Castanera R."/>
            <person name="Culley D."/>
            <person name="Daum C."/>
            <person name="Ezra D."/>
            <person name="Gonzalez J."/>
            <person name="Henrissat B."/>
            <person name="Kuo A."/>
            <person name="Liang C."/>
            <person name="Lipzen A."/>
            <person name="Lutzoni F."/>
            <person name="Magnuson J."/>
            <person name="Mondo S."/>
            <person name="Nolan M."/>
            <person name="Ohm R."/>
            <person name="Pangilinan J."/>
            <person name="Park H.-J."/>
            <person name="Ramirez L."/>
            <person name="Alfaro M."/>
            <person name="Sun H."/>
            <person name="Tritt A."/>
            <person name="Yoshinaga Y."/>
            <person name="Zwiers L.-H."/>
            <person name="Turgeon B."/>
            <person name="Goodwin S."/>
            <person name="Spatafora J."/>
            <person name="Crous P."/>
            <person name="Grigoriev I."/>
        </authorList>
    </citation>
    <scope>NUCLEOTIDE SEQUENCE</scope>
    <source>
        <strain evidence="3">CBS 379.55</strain>
    </source>
</reference>
<accession>A0A6A6K1T1</accession>
<sequence length="592" mass="65717">MAASEGSSPESLETYHPPTPHPDTGVQDPRTHYFRRRPSSCEFTDARHGENEQIGMDDADITQSTFIDQPKGGAEDPDDARDVMDMPPIYKVVTPSSPLTSHAVRREETTQSSSSKKSGEDSPNLSPRERRRILEARVEAERLEQVEEWLKTLKMLNVGDPLLSEAGISNDGRFNFLTGEGEEDDSSPFGEPSITFLSAEGSNSPQLRRSDQLTSDIIDTTTEYWPQQRAPLPSGHSRAVSPAIGSTRHREVSFTAHPTIIPEPSAPQAGSTMLAPARVTYLQAIQRQPPATKKQKSPYRQKSSSPYEPHSGRRQTSLPEDIFDLNREAEKDFRLTRGAYITASNVLREDKDEDEEDLEQYREMDLAPLDPVMHVESGNAGDLIVAGVASPMRNVGMSRSMDNRRLDFGSTLEEGREEKLNRGEMSGQHLKKRYGRSIHHAVDAGYEERELKEDLTKVEPARETMSEQRIPKDREGKGMLVEDDGEAKDPIDEGTSASALMEKTSSSGDWEMVSKANAGLLVEDDLPGMSVAQRRVLSMREQPSFINCVALIPMAMVAALVWVPAGRAYGYVHDAFSSLMVDAMEEAAEERD</sequence>
<feature type="region of interest" description="Disordered" evidence="1">
    <location>
        <begin position="287"/>
        <end position="322"/>
    </location>
</feature>
<feature type="compositionally biased region" description="Basic and acidic residues" evidence="1">
    <location>
        <begin position="460"/>
        <end position="477"/>
    </location>
</feature>
<dbReference type="RefSeq" id="XP_033658876.1">
    <property type="nucleotide sequence ID" value="XM_033800555.1"/>
</dbReference>
<keyword evidence="2" id="KW-1133">Transmembrane helix</keyword>
<evidence type="ECO:0000313" key="4">
    <source>
        <dbReference type="Proteomes" id="UP000800097"/>
    </source>
</evidence>
<evidence type="ECO:0000256" key="2">
    <source>
        <dbReference type="SAM" id="Phobius"/>
    </source>
</evidence>
<name>A0A6A6K1T1_WESOR</name>
<dbReference type="EMBL" id="ML986484">
    <property type="protein sequence ID" value="KAF2281339.1"/>
    <property type="molecule type" value="Genomic_DNA"/>
</dbReference>
<dbReference type="Proteomes" id="UP000800097">
    <property type="component" value="Unassembled WGS sequence"/>
</dbReference>
<feature type="transmembrane region" description="Helical" evidence="2">
    <location>
        <begin position="544"/>
        <end position="563"/>
    </location>
</feature>
<feature type="region of interest" description="Disordered" evidence="1">
    <location>
        <begin position="460"/>
        <end position="495"/>
    </location>
</feature>
<proteinExistence type="predicted"/>
<protein>
    <submittedName>
        <fullName evidence="3">Uncharacterized protein</fullName>
    </submittedName>
</protein>
<dbReference type="AlphaFoldDB" id="A0A6A6K1T1"/>
<feature type="compositionally biased region" description="Polar residues" evidence="1">
    <location>
        <begin position="1"/>
        <end position="11"/>
    </location>
</feature>